<name>A0A7S8HB67_9HYPH</name>
<dbReference type="AlphaFoldDB" id="A0A7S8HB67"/>
<dbReference type="KEGG" id="kmn:HW532_05950"/>
<evidence type="ECO:0000259" key="3">
    <source>
        <dbReference type="Pfam" id="PF07879"/>
    </source>
</evidence>
<feature type="region of interest" description="Disordered" evidence="1">
    <location>
        <begin position="153"/>
        <end position="208"/>
    </location>
</feature>
<evidence type="ECO:0000256" key="1">
    <source>
        <dbReference type="SAM" id="MobiDB-lite"/>
    </source>
</evidence>
<dbReference type="EMBL" id="CP058214">
    <property type="protein sequence ID" value="QPC42285.1"/>
    <property type="molecule type" value="Genomic_DNA"/>
</dbReference>
<organism evidence="4 5">
    <name type="scientific">Kaustia mangrovi</name>
    <dbReference type="NCBI Taxonomy" id="2593653"/>
    <lineage>
        <taxon>Bacteria</taxon>
        <taxon>Pseudomonadati</taxon>
        <taxon>Pseudomonadota</taxon>
        <taxon>Alphaproteobacteria</taxon>
        <taxon>Hyphomicrobiales</taxon>
        <taxon>Parvibaculaceae</taxon>
        <taxon>Kaustia</taxon>
    </lineage>
</organism>
<dbReference type="Proteomes" id="UP000593594">
    <property type="component" value="Chromosome"/>
</dbReference>
<feature type="domain" description="PHB accumulation regulatory" evidence="2">
    <location>
        <begin position="78"/>
        <end position="117"/>
    </location>
</feature>
<dbReference type="InterPro" id="IPR007897">
    <property type="entry name" value="PHB_accumulat"/>
</dbReference>
<keyword evidence="5" id="KW-1185">Reference proteome</keyword>
<feature type="compositionally biased region" description="Basic and acidic residues" evidence="1">
    <location>
        <begin position="180"/>
        <end position="189"/>
    </location>
</feature>
<dbReference type="RefSeq" id="WP_213163517.1">
    <property type="nucleotide sequence ID" value="NZ_CP058214.1"/>
</dbReference>
<evidence type="ECO:0000259" key="2">
    <source>
        <dbReference type="Pfam" id="PF05233"/>
    </source>
</evidence>
<dbReference type="Pfam" id="PF07879">
    <property type="entry name" value="PHB_acc_N"/>
    <property type="match status" value="1"/>
</dbReference>
<sequence length="208" mass="23431">MNDETNAGEPLVTIKKYANRRLYNTATSSYVTLDDLAEMVKQGTDFEVKDAKSGDDITRSVLTQIIFDEESKSGQNLLPIRFLRQLIRFYGDNMQALVPRYLEFSIELLTREQEKLRAQIEQAFGGDPFKAMEEQTRQNMVLFEKAMSMFNPFAATGDDEQGMPQSSQPRGGQSGAGKGESQDDLKSLREQLAAMQQQIDALAGRKKE</sequence>
<reference evidence="4 5" key="1">
    <citation type="submission" date="2020-06" db="EMBL/GenBank/DDBJ databases">
        <title>Genome sequence of 2 isolates from Red Sea Mangroves.</title>
        <authorList>
            <person name="Sefrji F."/>
            <person name="Michoud G."/>
            <person name="Merlino G."/>
            <person name="Daffonchio D."/>
        </authorList>
    </citation>
    <scope>NUCLEOTIDE SEQUENCE [LARGE SCALE GENOMIC DNA]</scope>
    <source>
        <strain evidence="4 5">R1DC25</strain>
    </source>
</reference>
<dbReference type="InterPro" id="IPR012909">
    <property type="entry name" value="PHA_DNA-bd_N"/>
</dbReference>
<gene>
    <name evidence="4" type="primary">phaR</name>
    <name evidence="4" type="ORF">HW532_05950</name>
</gene>
<evidence type="ECO:0000313" key="5">
    <source>
        <dbReference type="Proteomes" id="UP000593594"/>
    </source>
</evidence>
<dbReference type="Pfam" id="PF05233">
    <property type="entry name" value="PHB_acc"/>
    <property type="match status" value="1"/>
</dbReference>
<dbReference type="InterPro" id="IPR010134">
    <property type="entry name" value="PHA_reg_PhaR"/>
</dbReference>
<feature type="domain" description="PHA accumulation regulator DNA-binding N-terminal" evidence="3">
    <location>
        <begin position="13"/>
        <end position="72"/>
    </location>
</feature>
<evidence type="ECO:0000313" key="4">
    <source>
        <dbReference type="EMBL" id="QPC42285.1"/>
    </source>
</evidence>
<proteinExistence type="predicted"/>
<dbReference type="GO" id="GO:0006355">
    <property type="term" value="P:regulation of DNA-templated transcription"/>
    <property type="evidence" value="ECO:0007669"/>
    <property type="project" value="InterPro"/>
</dbReference>
<accession>A0A7S8HB67</accession>
<dbReference type="NCBIfam" id="TIGR01848">
    <property type="entry name" value="PHA_reg_PhaR"/>
    <property type="match status" value="1"/>
</dbReference>
<protein>
    <submittedName>
        <fullName evidence="4">Polyhydroxyalkanoate synthesis repressor PhaR</fullName>
    </submittedName>
</protein>